<dbReference type="InterPro" id="IPR003370">
    <property type="entry name" value="Chromate_transpt"/>
</dbReference>
<evidence type="ECO:0000256" key="6">
    <source>
        <dbReference type="ARBA" id="ARBA00023136"/>
    </source>
</evidence>
<dbReference type="Pfam" id="PF02417">
    <property type="entry name" value="Chromate_transp"/>
    <property type="match status" value="1"/>
</dbReference>
<dbReference type="Proteomes" id="UP000190423">
    <property type="component" value="Unassembled WGS sequence"/>
</dbReference>
<dbReference type="EMBL" id="FUWG01000003">
    <property type="protein sequence ID" value="SJZ30097.1"/>
    <property type="molecule type" value="Genomic_DNA"/>
</dbReference>
<keyword evidence="4 7" id="KW-0812">Transmembrane</keyword>
<sequence length="193" mass="20787">MPSVSLFELFCIFFYVGLFTIGGGLVAITLMQQMIVERGLISPEQFYNMVAISESTPGPIGVNMATYIGYELHGIPGGIIVTVGEVLPSIICILIIARFLTSFQNRPAVKTVFTTLRPAATGLVLVAAVNIFVLALLSIPESASALKTLEGWSGLFKWKNIAFYAVATAVALKTKLHPIVLILFGALFGIMFL</sequence>
<comment type="subcellular location">
    <subcellularLocation>
        <location evidence="1">Cell membrane</location>
        <topology evidence="1">Multi-pass membrane protein</topology>
    </subcellularLocation>
</comment>
<dbReference type="PANTHER" id="PTHR43663">
    <property type="entry name" value="CHROMATE TRANSPORT PROTEIN-RELATED"/>
    <property type="match status" value="1"/>
</dbReference>
<name>A0A1T4JJ64_TREPO</name>
<keyword evidence="5 7" id="KW-1133">Transmembrane helix</keyword>
<evidence type="ECO:0000313" key="8">
    <source>
        <dbReference type="EMBL" id="SJZ30097.1"/>
    </source>
</evidence>
<evidence type="ECO:0000256" key="7">
    <source>
        <dbReference type="SAM" id="Phobius"/>
    </source>
</evidence>
<evidence type="ECO:0000313" key="9">
    <source>
        <dbReference type="Proteomes" id="UP000190423"/>
    </source>
</evidence>
<comment type="similarity">
    <text evidence="2">Belongs to the chromate ion transporter (CHR) (TC 2.A.51) family.</text>
</comment>
<feature type="transmembrane region" description="Helical" evidence="7">
    <location>
        <begin position="161"/>
        <end position="192"/>
    </location>
</feature>
<evidence type="ECO:0000256" key="3">
    <source>
        <dbReference type="ARBA" id="ARBA00022475"/>
    </source>
</evidence>
<feature type="transmembrane region" description="Helical" evidence="7">
    <location>
        <begin position="79"/>
        <end position="100"/>
    </location>
</feature>
<evidence type="ECO:0000256" key="2">
    <source>
        <dbReference type="ARBA" id="ARBA00005262"/>
    </source>
</evidence>
<evidence type="ECO:0000256" key="5">
    <source>
        <dbReference type="ARBA" id="ARBA00022989"/>
    </source>
</evidence>
<organism evidence="8 9">
    <name type="scientific">Treponema porcinum</name>
    <dbReference type="NCBI Taxonomy" id="261392"/>
    <lineage>
        <taxon>Bacteria</taxon>
        <taxon>Pseudomonadati</taxon>
        <taxon>Spirochaetota</taxon>
        <taxon>Spirochaetia</taxon>
        <taxon>Spirochaetales</taxon>
        <taxon>Treponemataceae</taxon>
        <taxon>Treponema</taxon>
    </lineage>
</organism>
<accession>A0A1T4JJ64</accession>
<dbReference type="GO" id="GO:0005886">
    <property type="term" value="C:plasma membrane"/>
    <property type="evidence" value="ECO:0007669"/>
    <property type="project" value="UniProtKB-SubCell"/>
</dbReference>
<reference evidence="8 9" key="1">
    <citation type="submission" date="2017-02" db="EMBL/GenBank/DDBJ databases">
        <authorList>
            <person name="Peterson S.W."/>
        </authorList>
    </citation>
    <scope>NUCLEOTIDE SEQUENCE [LARGE SCALE GENOMIC DNA]</scope>
    <source>
        <strain evidence="8 9">ATCC BAA-908</strain>
    </source>
</reference>
<dbReference type="InterPro" id="IPR052518">
    <property type="entry name" value="CHR_Transporter"/>
</dbReference>
<feature type="transmembrane region" description="Helical" evidence="7">
    <location>
        <begin position="120"/>
        <end position="140"/>
    </location>
</feature>
<dbReference type="GO" id="GO:0015109">
    <property type="term" value="F:chromate transmembrane transporter activity"/>
    <property type="evidence" value="ECO:0007669"/>
    <property type="project" value="InterPro"/>
</dbReference>
<evidence type="ECO:0000256" key="1">
    <source>
        <dbReference type="ARBA" id="ARBA00004651"/>
    </source>
</evidence>
<proteinExistence type="inferred from homology"/>
<evidence type="ECO:0000256" key="4">
    <source>
        <dbReference type="ARBA" id="ARBA00022692"/>
    </source>
</evidence>
<keyword evidence="9" id="KW-1185">Reference proteome</keyword>
<dbReference type="AlphaFoldDB" id="A0A1T4JJ64"/>
<protein>
    <submittedName>
        <fullName evidence="8">Chromate transporter</fullName>
    </submittedName>
</protein>
<dbReference type="RefSeq" id="WP_078932299.1">
    <property type="nucleotide sequence ID" value="NZ_FUWG01000003.1"/>
</dbReference>
<keyword evidence="3" id="KW-1003">Cell membrane</keyword>
<feature type="transmembrane region" description="Helical" evidence="7">
    <location>
        <begin position="6"/>
        <end position="30"/>
    </location>
</feature>
<keyword evidence="6 7" id="KW-0472">Membrane</keyword>
<dbReference type="GeneID" id="78315690"/>
<dbReference type="PANTHER" id="PTHR43663:SF1">
    <property type="entry name" value="CHROMATE TRANSPORTER"/>
    <property type="match status" value="1"/>
</dbReference>
<dbReference type="STRING" id="261392.SAMN02745149_00370"/>
<dbReference type="OrthoDB" id="9788907at2"/>
<gene>
    <name evidence="8" type="ORF">SAMN02745149_00370</name>
</gene>